<keyword evidence="5 7" id="KW-0862">Zinc</keyword>
<proteinExistence type="inferred from homology"/>
<feature type="binding site" evidence="7">
    <location>
        <position position="93"/>
    </location>
    <ligand>
        <name>Zn(2+)</name>
        <dbReference type="ChEBI" id="CHEBI:29105"/>
    </ligand>
</feature>
<feature type="binding site" evidence="7">
    <location>
        <position position="263"/>
    </location>
    <ligand>
        <name>Zn(2+)</name>
        <dbReference type="ChEBI" id="CHEBI:29105"/>
    </ligand>
</feature>
<dbReference type="SUPFAM" id="SSF51338">
    <property type="entry name" value="Composite domain of metallo-dependent hydrolases"/>
    <property type="match status" value="1"/>
</dbReference>
<dbReference type="Pfam" id="PF01979">
    <property type="entry name" value="Amidohydro_1"/>
    <property type="match status" value="1"/>
</dbReference>
<evidence type="ECO:0000256" key="1">
    <source>
        <dbReference type="ARBA" id="ARBA00012864"/>
    </source>
</evidence>
<keyword evidence="7" id="KW-0963">Cytoplasm</keyword>
<feature type="binding site" evidence="7">
    <location>
        <position position="338"/>
    </location>
    <ligand>
        <name>Fe(3+)</name>
        <dbReference type="ChEBI" id="CHEBI:29034"/>
    </ligand>
</feature>
<feature type="binding site" evidence="7">
    <location>
        <position position="198"/>
    </location>
    <ligand>
        <name>4-imidazolone-5-propanoate</name>
        <dbReference type="ChEBI" id="CHEBI:77893"/>
    </ligand>
</feature>
<dbReference type="Proteomes" id="UP000024816">
    <property type="component" value="Unassembled WGS sequence"/>
</dbReference>
<dbReference type="EMBL" id="ARYJ01000002">
    <property type="protein sequence ID" value="KCZ90271.1"/>
    <property type="molecule type" value="Genomic_DNA"/>
</dbReference>
<feature type="binding site" evidence="7">
    <location>
        <position position="93"/>
    </location>
    <ligand>
        <name>Fe(3+)</name>
        <dbReference type="ChEBI" id="CHEBI:29034"/>
    </ligand>
</feature>
<feature type="binding site" evidence="7">
    <location>
        <position position="343"/>
    </location>
    <ligand>
        <name>4-imidazolone-5-propanoate</name>
        <dbReference type="ChEBI" id="CHEBI:77893"/>
    </ligand>
</feature>
<feature type="binding site" evidence="7">
    <location>
        <position position="102"/>
    </location>
    <ligand>
        <name>4-imidazolone-5-propanoate</name>
        <dbReference type="ChEBI" id="CHEBI:77893"/>
    </ligand>
</feature>
<comment type="similarity">
    <text evidence="7">Belongs to the metallo-dependent hydrolases superfamily. HutI family.</text>
</comment>
<keyword evidence="4 7" id="KW-0369">Histidine metabolism</keyword>
<dbReference type="STRING" id="1280952.HJA_03551"/>
<evidence type="ECO:0000313" key="9">
    <source>
        <dbReference type="EMBL" id="KCZ90271.1"/>
    </source>
</evidence>
<dbReference type="GO" id="GO:0050480">
    <property type="term" value="F:imidazolonepropionase activity"/>
    <property type="evidence" value="ECO:0007669"/>
    <property type="project" value="UniProtKB-UniRule"/>
</dbReference>
<dbReference type="InterPro" id="IPR005920">
    <property type="entry name" value="HutI"/>
</dbReference>
<keyword evidence="6 7" id="KW-0408">Iron</keyword>
<keyword evidence="3 7" id="KW-0378">Hydrolase</keyword>
<dbReference type="Gene3D" id="3.20.20.140">
    <property type="entry name" value="Metal-dependent hydrolases"/>
    <property type="match status" value="1"/>
</dbReference>
<feature type="binding site" evidence="7">
    <location>
        <position position="338"/>
    </location>
    <ligand>
        <name>Zn(2+)</name>
        <dbReference type="ChEBI" id="CHEBI:29105"/>
    </ligand>
</feature>
<feature type="binding site" evidence="7">
    <location>
        <position position="342"/>
    </location>
    <ligand>
        <name>N-formimidoyl-L-glutamate</name>
        <dbReference type="ChEBI" id="CHEBI:58928"/>
    </ligand>
</feature>
<dbReference type="FunFam" id="3.20.20.140:FF:000007">
    <property type="entry name" value="Imidazolonepropionase"/>
    <property type="match status" value="1"/>
</dbReference>
<evidence type="ECO:0000256" key="6">
    <source>
        <dbReference type="ARBA" id="ARBA00023004"/>
    </source>
</evidence>
<dbReference type="SUPFAM" id="SSF51556">
    <property type="entry name" value="Metallo-dependent hydrolases"/>
    <property type="match status" value="1"/>
</dbReference>
<dbReference type="GO" id="GO:0008270">
    <property type="term" value="F:zinc ion binding"/>
    <property type="evidence" value="ECO:0007669"/>
    <property type="project" value="UniProtKB-UniRule"/>
</dbReference>
<dbReference type="CDD" id="cd01296">
    <property type="entry name" value="Imidazolone-5PH"/>
    <property type="match status" value="1"/>
</dbReference>
<keyword evidence="10" id="KW-1185">Reference proteome</keyword>
<keyword evidence="2 7" id="KW-0479">Metal-binding</keyword>
<dbReference type="NCBIfam" id="TIGR01224">
    <property type="entry name" value="hutI"/>
    <property type="match status" value="1"/>
</dbReference>
<dbReference type="eggNOG" id="COG1228">
    <property type="taxonomic scope" value="Bacteria"/>
</dbReference>
<feature type="binding site" evidence="7">
    <location>
        <position position="95"/>
    </location>
    <ligand>
        <name>Zn(2+)</name>
        <dbReference type="ChEBI" id="CHEBI:29105"/>
    </ligand>
</feature>
<dbReference type="AlphaFoldDB" id="A0A059FIA9"/>
<dbReference type="GO" id="GO:0005506">
    <property type="term" value="F:iron ion binding"/>
    <property type="evidence" value="ECO:0007669"/>
    <property type="project" value="UniProtKB-UniRule"/>
</dbReference>
<dbReference type="GO" id="GO:0005737">
    <property type="term" value="C:cytoplasm"/>
    <property type="evidence" value="ECO:0007669"/>
    <property type="project" value="UniProtKB-SubCell"/>
</dbReference>
<accession>A0A059FIA9</accession>
<dbReference type="InterPro" id="IPR032466">
    <property type="entry name" value="Metal_Hydrolase"/>
</dbReference>
<dbReference type="GO" id="GO:0019557">
    <property type="term" value="P:L-histidine catabolic process to glutamate and formate"/>
    <property type="evidence" value="ECO:0007669"/>
    <property type="project" value="UniProtKB-UniPathway"/>
</dbReference>
<dbReference type="UniPathway" id="UPA00379">
    <property type="reaction ID" value="UER00551"/>
</dbReference>
<comment type="caution">
    <text evidence="9">The sequence shown here is derived from an EMBL/GenBank/DDBJ whole genome shotgun (WGS) entry which is preliminary data.</text>
</comment>
<feature type="binding site" evidence="7">
    <location>
        <position position="340"/>
    </location>
    <ligand>
        <name>N-formimidoyl-L-glutamate</name>
        <dbReference type="ChEBI" id="CHEBI:58928"/>
    </ligand>
</feature>
<dbReference type="PANTHER" id="PTHR42752">
    <property type="entry name" value="IMIDAZOLONEPROPIONASE"/>
    <property type="match status" value="1"/>
</dbReference>
<feature type="binding site" evidence="7">
    <location>
        <position position="266"/>
    </location>
    <ligand>
        <name>4-imidazolone-5-propanoate</name>
        <dbReference type="ChEBI" id="CHEBI:77893"/>
    </ligand>
</feature>
<evidence type="ECO:0000256" key="5">
    <source>
        <dbReference type="ARBA" id="ARBA00022833"/>
    </source>
</evidence>
<feature type="binding site" evidence="7">
    <location>
        <position position="95"/>
    </location>
    <ligand>
        <name>Fe(3+)</name>
        <dbReference type="ChEBI" id="CHEBI:29034"/>
    </ligand>
</feature>
<evidence type="ECO:0000256" key="2">
    <source>
        <dbReference type="ARBA" id="ARBA00022723"/>
    </source>
</evidence>
<dbReference type="Gene3D" id="2.30.40.10">
    <property type="entry name" value="Urease, subunit C, domain 1"/>
    <property type="match status" value="1"/>
</dbReference>
<dbReference type="HAMAP" id="MF_00372">
    <property type="entry name" value="HutI"/>
    <property type="match status" value="1"/>
</dbReference>
<dbReference type="PATRIC" id="fig|1280952.3.peg.708"/>
<dbReference type="OrthoDB" id="9776455at2"/>
<dbReference type="InterPro" id="IPR011059">
    <property type="entry name" value="Metal-dep_hydrolase_composite"/>
</dbReference>
<evidence type="ECO:0000256" key="4">
    <source>
        <dbReference type="ARBA" id="ARBA00022808"/>
    </source>
</evidence>
<dbReference type="PANTHER" id="PTHR42752:SF1">
    <property type="entry name" value="IMIDAZOLONEPROPIONASE-RELATED"/>
    <property type="match status" value="1"/>
</dbReference>
<dbReference type="EC" id="3.5.2.7" evidence="1 7"/>
<evidence type="ECO:0000259" key="8">
    <source>
        <dbReference type="Pfam" id="PF01979"/>
    </source>
</evidence>
<feature type="domain" description="Amidohydrolase-related" evidence="8">
    <location>
        <begin position="84"/>
        <end position="403"/>
    </location>
</feature>
<evidence type="ECO:0000313" key="10">
    <source>
        <dbReference type="Proteomes" id="UP000024816"/>
    </source>
</evidence>
<comment type="cofactor">
    <cofactor evidence="7">
        <name>Zn(2+)</name>
        <dbReference type="ChEBI" id="CHEBI:29105"/>
    </cofactor>
    <cofactor evidence="7">
        <name>Fe(3+)</name>
        <dbReference type="ChEBI" id="CHEBI:29034"/>
    </cofactor>
    <text evidence="7">Binds 1 zinc or iron ion per subunit.</text>
</comment>
<feature type="binding site" evidence="7">
    <location>
        <position position="165"/>
    </location>
    <ligand>
        <name>N-formimidoyl-L-glutamate</name>
        <dbReference type="ChEBI" id="CHEBI:58928"/>
    </ligand>
</feature>
<comment type="catalytic activity">
    <reaction evidence="7">
        <text>4-imidazolone-5-propanoate + H2O = N-formimidoyl-L-glutamate</text>
        <dbReference type="Rhea" id="RHEA:23660"/>
        <dbReference type="ChEBI" id="CHEBI:15377"/>
        <dbReference type="ChEBI" id="CHEBI:58928"/>
        <dbReference type="ChEBI" id="CHEBI:77893"/>
        <dbReference type="EC" id="3.5.2.7"/>
    </reaction>
</comment>
<evidence type="ECO:0000256" key="7">
    <source>
        <dbReference type="HAMAP-Rule" id="MF_00372"/>
    </source>
</evidence>
<feature type="binding site" evidence="7">
    <location>
        <position position="263"/>
    </location>
    <ligand>
        <name>Fe(3+)</name>
        <dbReference type="ChEBI" id="CHEBI:29034"/>
    </ligand>
</feature>
<dbReference type="GO" id="GO:0019556">
    <property type="term" value="P:L-histidine catabolic process to glutamate and formamide"/>
    <property type="evidence" value="ECO:0007669"/>
    <property type="project" value="UniProtKB-UniRule"/>
</dbReference>
<gene>
    <name evidence="7" type="primary">hutI</name>
    <name evidence="9" type="ORF">HJA_03551</name>
</gene>
<comment type="pathway">
    <text evidence="7">Amino-acid degradation; L-histidine degradation into L-glutamate; N-formimidoyl-L-glutamate from L-histidine: step 3/3.</text>
</comment>
<dbReference type="InterPro" id="IPR006680">
    <property type="entry name" value="Amidohydro-rel"/>
</dbReference>
<comment type="subcellular location">
    <subcellularLocation>
        <location evidence="7">Cytoplasm</location>
    </subcellularLocation>
</comment>
<reference evidence="9 10" key="1">
    <citation type="journal article" date="2014" name="Antonie Van Leeuwenhoek">
        <title>Hyphomonas beringensis sp. nov. and Hyphomonas chukchiensis sp. nov., isolated from surface seawater of the Bering Sea and Chukchi Sea.</title>
        <authorList>
            <person name="Li C."/>
            <person name="Lai Q."/>
            <person name="Li G."/>
            <person name="Dong C."/>
            <person name="Wang J."/>
            <person name="Liao Y."/>
            <person name="Shao Z."/>
        </authorList>
    </citation>
    <scope>NUCLEOTIDE SEQUENCE [LARGE SCALE GENOMIC DNA]</scope>
    <source>
        <strain evidence="9 10">VP2</strain>
    </source>
</reference>
<feature type="binding site" evidence="7">
    <location>
        <position position="165"/>
    </location>
    <ligand>
        <name>4-imidazolone-5-propanoate</name>
        <dbReference type="ChEBI" id="CHEBI:77893"/>
    </ligand>
</feature>
<comment type="function">
    <text evidence="7">Catalyzes the hydrolytic cleavage of the carbon-nitrogen bond in imidazolone-5-propanoate to yield N-formimidoyl-L-glutamate. It is the third step in the universal histidine degradation pathway.</text>
</comment>
<evidence type="ECO:0000256" key="3">
    <source>
        <dbReference type="ARBA" id="ARBA00022801"/>
    </source>
</evidence>
<name>A0A059FIA9_9PROT</name>
<protein>
    <recommendedName>
        <fullName evidence="1 7">Imidazolonepropionase</fullName>
        <ecNumber evidence="1 7">3.5.2.7</ecNumber>
    </recommendedName>
    <alternativeName>
        <fullName evidence="7">Imidazolone-5-propionate hydrolase</fullName>
    </alternativeName>
</protein>
<organism evidence="9 10">
    <name type="scientific">Hyphomonas jannaschiana VP2</name>
    <dbReference type="NCBI Taxonomy" id="1280952"/>
    <lineage>
        <taxon>Bacteria</taxon>
        <taxon>Pseudomonadati</taxon>
        <taxon>Pseudomonadota</taxon>
        <taxon>Alphaproteobacteria</taxon>
        <taxon>Hyphomonadales</taxon>
        <taxon>Hyphomonadaceae</taxon>
        <taxon>Hyphomonas</taxon>
    </lineage>
</organism>
<sequence>MTAIASFLIKYYVYTYVAHRIHRQQEIMLLTHANLATLEGSESYGLIPDGAVWMKGGRLQWVGSLAGIPKAARQDESLDLEGRLVTPGLVDCHTHIVHGGNRAAEFEARLNGASYEEISRSGGGIISTVSATRAASQEELLGSALTRVDALIAEGVTTLEIKSGYGLDIEAELKMLRVARQVASIRPVRIRTSFLGAHALPHEYQGRQDAYLTDVCLPAMEAAKVEGLVDAVDGFCETIAFAPESIRIVFDKAQSLNLPVKLHAEQLSWLGGAQLAAEYSALSCDHLEHATREDAEAMGRQGSVAVLLPGAFYFLRETKLPPIAAFRVHGVPMAIATDCNPGSSPMTSLLSAMNMACVLFRLTPEEVLRGVTRNGAMALGLEDVGRMRAGQAADFAVWDAEHPAELSSRIGFNPLYKRIYSGEIT</sequence>